<dbReference type="EMBL" id="PHFL01000007">
    <property type="protein sequence ID" value="RFM25349.1"/>
    <property type="molecule type" value="Genomic_DNA"/>
</dbReference>
<dbReference type="Proteomes" id="UP000266389">
    <property type="component" value="Unassembled WGS sequence"/>
</dbReference>
<keyword evidence="2" id="KW-1003">Cell membrane</keyword>
<feature type="transmembrane region" description="Helical" evidence="2">
    <location>
        <begin position="143"/>
        <end position="164"/>
    </location>
</feature>
<protein>
    <recommendedName>
        <fullName evidence="2">NADH-quinone oxidoreductase subunit J</fullName>
        <ecNumber evidence="2">7.1.1.-</ecNumber>
    </recommendedName>
</protein>
<dbReference type="PANTHER" id="PTHR33269:SF17">
    <property type="entry name" value="NADH-UBIQUINONE OXIDOREDUCTASE CHAIN 6"/>
    <property type="match status" value="1"/>
</dbReference>
<comment type="caution">
    <text evidence="4">The sequence shown here is derived from an EMBL/GenBank/DDBJ whole genome shotgun (WGS) entry which is preliminary data.</text>
</comment>
<dbReference type="InterPro" id="IPR042106">
    <property type="entry name" value="Nuo/plastoQ_OxRdtase_6_NuoJ"/>
</dbReference>
<keyword evidence="2" id="KW-0812">Transmembrane</keyword>
<comment type="subcellular location">
    <subcellularLocation>
        <location evidence="2">Cell membrane</location>
        <topology evidence="2">Multi-pass membrane protein</topology>
    </subcellularLocation>
</comment>
<feature type="transmembrane region" description="Helical" evidence="2">
    <location>
        <begin position="55"/>
        <end position="79"/>
    </location>
</feature>
<dbReference type="InterPro" id="IPR001457">
    <property type="entry name" value="NADH_UbQ/plastoQ_OxRdtase_su6"/>
</dbReference>
<feature type="transmembrane region" description="Helical" evidence="2">
    <location>
        <begin position="6"/>
        <end position="25"/>
    </location>
</feature>
<sequence>MDISSFLFVFLGAQVVVASVGTVVARNPVTSALFLVLNFFALGGLYLLLQAQFIAVVQVLVYAGAIMVLFLFTIMLLNLDDEAALSENFDLKKGFAVLLSAALLVEMLYILSLKLDLPIKQSTLTAAQIGEAKFIGRELLTNFLFPFEIVSVLLLLAIVGAVVLSKKKLHTS</sequence>
<organism evidence="4 5">
    <name type="scientific">Candidatus Thermochlorobacter aerophilus</name>
    <dbReference type="NCBI Taxonomy" id="1868324"/>
    <lineage>
        <taxon>Bacteria</taxon>
        <taxon>Pseudomonadati</taxon>
        <taxon>Chlorobiota</taxon>
        <taxon>Chlorobiia</taxon>
        <taxon>Chlorobiales</taxon>
        <taxon>Candidatus Thermochlorobacteriaceae</taxon>
        <taxon>Candidatus Thermochlorobacter</taxon>
    </lineage>
</organism>
<evidence type="ECO:0000313" key="5">
    <source>
        <dbReference type="Proteomes" id="UP000266389"/>
    </source>
</evidence>
<dbReference type="Gene3D" id="1.20.120.1200">
    <property type="entry name" value="NADH-ubiquinone/plastoquinone oxidoreductase chain 6, subunit NuoJ"/>
    <property type="match status" value="1"/>
</dbReference>
<reference evidence="4" key="2">
    <citation type="submission" date="2017-08" db="EMBL/GenBank/DDBJ databases">
        <authorList>
            <person name="de Groot N.N."/>
        </authorList>
    </citation>
    <scope>NUCLEOTIDE SEQUENCE</scope>
    <source>
        <strain evidence="4">OS</strain>
    </source>
</reference>
<evidence type="ECO:0000256" key="1">
    <source>
        <dbReference type="ARBA" id="ARBA00005698"/>
    </source>
</evidence>
<keyword evidence="2" id="KW-1133">Transmembrane helix</keyword>
<dbReference type="Pfam" id="PF00499">
    <property type="entry name" value="Oxidored_q3"/>
    <property type="match status" value="1"/>
</dbReference>
<dbReference type="AlphaFoldDB" id="A0A395M448"/>
<dbReference type="EMBL" id="PHFL01000001">
    <property type="protein sequence ID" value="RFM25530.1"/>
    <property type="molecule type" value="Genomic_DNA"/>
</dbReference>
<evidence type="ECO:0000256" key="2">
    <source>
        <dbReference type="RuleBase" id="RU004429"/>
    </source>
</evidence>
<name>A0A395M448_9BACT</name>
<dbReference type="GO" id="GO:0048038">
    <property type="term" value="F:quinone binding"/>
    <property type="evidence" value="ECO:0007669"/>
    <property type="project" value="UniProtKB-UniRule"/>
</dbReference>
<feature type="transmembrane region" description="Helical" evidence="2">
    <location>
        <begin position="91"/>
        <end position="111"/>
    </location>
</feature>
<comment type="function">
    <text evidence="2">NDH-1 shuttles electrons from NADH, via FMN and iron-sulfur (Fe-S) centers, to quinones in the respiratory chain. Couples the redox reaction to proton translocation (for every two electrons transferred, four hydrogen ions are translocated across the cytoplasmic membrane), and thus conserves the redox energy in a proton gradient.</text>
</comment>
<dbReference type="GO" id="GO:0008137">
    <property type="term" value="F:NADH dehydrogenase (ubiquinone) activity"/>
    <property type="evidence" value="ECO:0007669"/>
    <property type="project" value="UniProtKB-UniRule"/>
</dbReference>
<keyword evidence="2" id="KW-0520">NAD</keyword>
<evidence type="ECO:0000313" key="4">
    <source>
        <dbReference type="EMBL" id="RFM25530.1"/>
    </source>
</evidence>
<feature type="transmembrane region" description="Helical" evidence="2">
    <location>
        <begin position="32"/>
        <end position="49"/>
    </location>
</feature>
<reference evidence="4 5" key="1">
    <citation type="journal article" date="2011" name="ISME J.">
        <title>Community ecology of hot spring cyanobacterial mats: predominant populations and their functional potential.</title>
        <authorList>
            <person name="Klatt C.G."/>
            <person name="Wood J.M."/>
            <person name="Rusch D.B."/>
            <person name="Bateson M.M."/>
            <person name="Hamamura N."/>
            <person name="Heidelberg J.F."/>
            <person name="Grossman A.R."/>
            <person name="Bhaya D."/>
            <person name="Cohan F.M."/>
            <person name="Kuhl M."/>
            <person name="Bryant D.A."/>
            <person name="Ward D.M."/>
        </authorList>
    </citation>
    <scope>NUCLEOTIDE SEQUENCE [LARGE SCALE GENOMIC DNA]</scope>
    <source>
        <strain evidence="4">OS</strain>
    </source>
</reference>
<gene>
    <name evidence="4" type="ORF">D0433_00435</name>
    <name evidence="3" type="ORF">D0433_01655</name>
</gene>
<keyword evidence="2" id="KW-0874">Quinone</keyword>
<comment type="catalytic activity">
    <reaction evidence="2">
        <text>a quinone + NADH + 5 H(+)(in) = a quinol + NAD(+) + 4 H(+)(out)</text>
        <dbReference type="Rhea" id="RHEA:57888"/>
        <dbReference type="ChEBI" id="CHEBI:15378"/>
        <dbReference type="ChEBI" id="CHEBI:24646"/>
        <dbReference type="ChEBI" id="CHEBI:57540"/>
        <dbReference type="ChEBI" id="CHEBI:57945"/>
        <dbReference type="ChEBI" id="CHEBI:132124"/>
    </reaction>
</comment>
<dbReference type="PANTHER" id="PTHR33269">
    <property type="entry name" value="NADH-UBIQUINONE OXIDOREDUCTASE CHAIN 6"/>
    <property type="match status" value="1"/>
</dbReference>
<keyword evidence="2" id="KW-0472">Membrane</keyword>
<comment type="similarity">
    <text evidence="1 2">Belongs to the complex I subunit 6 family.</text>
</comment>
<proteinExistence type="inferred from homology"/>
<dbReference type="EC" id="7.1.1.-" evidence="2"/>
<accession>A0A395M448</accession>
<evidence type="ECO:0000313" key="3">
    <source>
        <dbReference type="EMBL" id="RFM25349.1"/>
    </source>
</evidence>
<dbReference type="GO" id="GO:0005886">
    <property type="term" value="C:plasma membrane"/>
    <property type="evidence" value="ECO:0007669"/>
    <property type="project" value="UniProtKB-SubCell"/>
</dbReference>